<accession>A0A6C0BKS3</accession>
<feature type="domain" description="AN1-type" evidence="4">
    <location>
        <begin position="1"/>
        <end position="49"/>
    </location>
</feature>
<dbReference type="InterPro" id="IPR000058">
    <property type="entry name" value="Znf_AN1"/>
</dbReference>
<evidence type="ECO:0000256" key="3">
    <source>
        <dbReference type="ARBA" id="ARBA00022833"/>
    </source>
</evidence>
<dbReference type="GO" id="GO:0008270">
    <property type="term" value="F:zinc ion binding"/>
    <property type="evidence" value="ECO:0007669"/>
    <property type="project" value="UniProtKB-KW"/>
</dbReference>
<evidence type="ECO:0000313" key="5">
    <source>
        <dbReference type="EMBL" id="QHS92008.1"/>
    </source>
</evidence>
<dbReference type="AlphaFoldDB" id="A0A6C0BKS3"/>
<protein>
    <recommendedName>
        <fullName evidence="4">AN1-type domain-containing protein</fullName>
    </recommendedName>
</protein>
<evidence type="ECO:0000256" key="2">
    <source>
        <dbReference type="ARBA" id="ARBA00022771"/>
    </source>
</evidence>
<dbReference type="PANTHER" id="PTHR10634">
    <property type="entry name" value="AN1-TYPE ZINC FINGER PROTEIN"/>
    <property type="match status" value="1"/>
</dbReference>
<dbReference type="PROSITE" id="PS51039">
    <property type="entry name" value="ZF_AN1"/>
    <property type="match status" value="1"/>
</dbReference>
<proteinExistence type="predicted"/>
<dbReference type="Pfam" id="PF01428">
    <property type="entry name" value="zf-AN1"/>
    <property type="match status" value="1"/>
</dbReference>
<dbReference type="SUPFAM" id="SSF118310">
    <property type="entry name" value="AN1-like Zinc finger"/>
    <property type="match status" value="1"/>
</dbReference>
<dbReference type="EMBL" id="MN739167">
    <property type="protein sequence ID" value="QHS92008.1"/>
    <property type="molecule type" value="Genomic_DNA"/>
</dbReference>
<reference evidence="5" key="1">
    <citation type="journal article" date="2020" name="Nature">
        <title>Giant virus diversity and host interactions through global metagenomics.</title>
        <authorList>
            <person name="Schulz F."/>
            <person name="Roux S."/>
            <person name="Paez-Espino D."/>
            <person name="Jungbluth S."/>
            <person name="Walsh D.A."/>
            <person name="Denef V.J."/>
            <person name="McMahon K.D."/>
            <person name="Konstantinidis K.T."/>
            <person name="Eloe-Fadrosh E.A."/>
            <person name="Kyrpides N.C."/>
            <person name="Woyke T."/>
        </authorList>
    </citation>
    <scope>NUCLEOTIDE SEQUENCE</scope>
    <source>
        <strain evidence="5">GVMAG-M-3300013285-6</strain>
    </source>
</reference>
<dbReference type="Gene3D" id="4.10.1110.10">
    <property type="entry name" value="AN1-like Zinc finger"/>
    <property type="match status" value="1"/>
</dbReference>
<dbReference type="InterPro" id="IPR035896">
    <property type="entry name" value="AN1-like_Znf"/>
</dbReference>
<keyword evidence="3" id="KW-0862">Zinc</keyword>
<keyword evidence="1" id="KW-0479">Metal-binding</keyword>
<organism evidence="5">
    <name type="scientific">viral metagenome</name>
    <dbReference type="NCBI Taxonomy" id="1070528"/>
    <lineage>
        <taxon>unclassified sequences</taxon>
        <taxon>metagenomes</taxon>
        <taxon>organismal metagenomes</taxon>
    </lineage>
</organism>
<evidence type="ECO:0000259" key="4">
    <source>
        <dbReference type="PROSITE" id="PS51039"/>
    </source>
</evidence>
<dbReference type="InterPro" id="IPR050652">
    <property type="entry name" value="AN1_A20_ZnFinger"/>
</dbReference>
<keyword evidence="2" id="KW-0863">Zinc-finger</keyword>
<dbReference type="SMART" id="SM00154">
    <property type="entry name" value="ZnF_AN1"/>
    <property type="match status" value="1"/>
</dbReference>
<sequence>MEPPKRCEESNCKRKLALTTSSCKCKKYFCAKHGPAEDHNCTFDYRGEHARELQKTMNKSIIAEKVDPI</sequence>
<evidence type="ECO:0000256" key="1">
    <source>
        <dbReference type="ARBA" id="ARBA00022723"/>
    </source>
</evidence>
<name>A0A6C0BKS3_9ZZZZ</name>